<dbReference type="FunFam" id="1.20.58.220:FF:000004">
    <property type="entry name" value="Phosphate-specific transport system accessory protein PhoU"/>
    <property type="match status" value="1"/>
</dbReference>
<evidence type="ECO:0000256" key="8">
    <source>
        <dbReference type="SAM" id="Coils"/>
    </source>
</evidence>
<dbReference type="GO" id="GO:0006817">
    <property type="term" value="P:phosphate ion transport"/>
    <property type="evidence" value="ECO:0007669"/>
    <property type="project" value="UniProtKB-KW"/>
</dbReference>
<dbReference type="InterPro" id="IPR026022">
    <property type="entry name" value="PhoU_dom"/>
</dbReference>
<comment type="subunit">
    <text evidence="3 7">Homodimer.</text>
</comment>
<dbReference type="PANTHER" id="PTHR42930:SF3">
    <property type="entry name" value="PHOSPHATE-SPECIFIC TRANSPORT SYSTEM ACCESSORY PROTEIN PHOU"/>
    <property type="match status" value="1"/>
</dbReference>
<feature type="domain" description="PhoU" evidence="9">
    <location>
        <begin position="22"/>
        <end position="108"/>
    </location>
</feature>
<dbReference type="KEGG" id="aram:KAR29_13555"/>
<dbReference type="Pfam" id="PF01895">
    <property type="entry name" value="PhoU"/>
    <property type="match status" value="2"/>
</dbReference>
<name>A0A9Q7EYR2_9BACT</name>
<dbReference type="EMBL" id="CP072943">
    <property type="protein sequence ID" value="QTX32306.1"/>
    <property type="molecule type" value="Genomic_DNA"/>
</dbReference>
<comment type="similarity">
    <text evidence="2 7">Belongs to the PhoU family.</text>
</comment>
<dbReference type="Proteomes" id="UP000671879">
    <property type="component" value="Chromosome"/>
</dbReference>
<keyword evidence="6 7" id="KW-0592">Phosphate transport</keyword>
<dbReference type="RefSeq" id="WP_274373531.1">
    <property type="nucleotide sequence ID" value="NZ_CP072943.1"/>
</dbReference>
<dbReference type="SUPFAM" id="SSF109755">
    <property type="entry name" value="PhoU-like"/>
    <property type="match status" value="1"/>
</dbReference>
<comment type="subcellular location">
    <subcellularLocation>
        <location evidence="1 7">Cytoplasm</location>
    </subcellularLocation>
</comment>
<feature type="coiled-coil region" evidence="8">
    <location>
        <begin position="7"/>
        <end position="34"/>
    </location>
</feature>
<evidence type="ECO:0000256" key="1">
    <source>
        <dbReference type="ARBA" id="ARBA00004496"/>
    </source>
</evidence>
<keyword evidence="4 7" id="KW-0813">Transport</keyword>
<dbReference type="GO" id="GO:0030643">
    <property type="term" value="P:intracellular phosphate ion homeostasis"/>
    <property type="evidence" value="ECO:0007669"/>
    <property type="project" value="InterPro"/>
</dbReference>
<comment type="function">
    <text evidence="7">Plays a role in the regulation of phosphate uptake.</text>
</comment>
<gene>
    <name evidence="10" type="primary">phoU</name>
    <name evidence="10" type="ORF">KAR29_13555</name>
</gene>
<dbReference type="InterPro" id="IPR028366">
    <property type="entry name" value="PhoU"/>
</dbReference>
<dbReference type="AlphaFoldDB" id="A0A9Q7EYR2"/>
<feature type="domain" description="PhoU" evidence="9">
    <location>
        <begin position="124"/>
        <end position="209"/>
    </location>
</feature>
<dbReference type="GO" id="GO:0045936">
    <property type="term" value="P:negative regulation of phosphate metabolic process"/>
    <property type="evidence" value="ECO:0007669"/>
    <property type="project" value="InterPro"/>
</dbReference>
<protein>
    <recommendedName>
        <fullName evidence="7">Phosphate-specific transport system accessory protein PhoU</fullName>
    </recommendedName>
</protein>
<evidence type="ECO:0000256" key="5">
    <source>
        <dbReference type="ARBA" id="ARBA00022490"/>
    </source>
</evidence>
<dbReference type="NCBIfam" id="TIGR02135">
    <property type="entry name" value="phoU_full"/>
    <property type="match status" value="1"/>
</dbReference>
<evidence type="ECO:0000256" key="3">
    <source>
        <dbReference type="ARBA" id="ARBA00011738"/>
    </source>
</evidence>
<reference evidence="11" key="1">
    <citation type="submission" date="2021-04" db="EMBL/GenBank/DDBJ databases">
        <title>A novel Synergistetes isolate from a pyrite-forming mixed culture.</title>
        <authorList>
            <person name="Bunk B."/>
            <person name="Sproer C."/>
            <person name="Spring S."/>
            <person name="Pester M."/>
        </authorList>
    </citation>
    <scope>NUCLEOTIDE SEQUENCE [LARGE SCALE GENOMIC DNA]</scope>
    <source>
        <strain evidence="11">J.5.4.2-T.3.5.2</strain>
    </source>
</reference>
<keyword evidence="11" id="KW-1185">Reference proteome</keyword>
<organism evidence="10 11">
    <name type="scientific">Aminithiophilus ramosus</name>
    <dbReference type="NCBI Taxonomy" id="3029084"/>
    <lineage>
        <taxon>Bacteria</taxon>
        <taxon>Thermotogati</taxon>
        <taxon>Synergistota</taxon>
        <taxon>Synergistia</taxon>
        <taxon>Synergistales</taxon>
        <taxon>Aminithiophilaceae</taxon>
        <taxon>Aminithiophilus</taxon>
    </lineage>
</organism>
<evidence type="ECO:0000256" key="7">
    <source>
        <dbReference type="PIRNR" id="PIRNR003107"/>
    </source>
</evidence>
<proteinExistence type="inferred from homology"/>
<keyword evidence="8" id="KW-0175">Coiled coil</keyword>
<evidence type="ECO:0000313" key="10">
    <source>
        <dbReference type="EMBL" id="QTX32306.1"/>
    </source>
</evidence>
<evidence type="ECO:0000259" key="9">
    <source>
        <dbReference type="Pfam" id="PF01895"/>
    </source>
</evidence>
<dbReference type="Gene3D" id="1.20.58.220">
    <property type="entry name" value="Phosphate transport system protein phou homolog 2, domain 2"/>
    <property type="match status" value="1"/>
</dbReference>
<evidence type="ECO:0000256" key="6">
    <source>
        <dbReference type="ARBA" id="ARBA00022592"/>
    </source>
</evidence>
<evidence type="ECO:0000313" key="11">
    <source>
        <dbReference type="Proteomes" id="UP000671879"/>
    </source>
</evidence>
<accession>A0A9Q7EYR2</accession>
<evidence type="ECO:0000256" key="4">
    <source>
        <dbReference type="ARBA" id="ARBA00022448"/>
    </source>
</evidence>
<sequence length="236" mass="26582">MDNLNVRQTIDGELEALRRNLLNLANRAGEAVRKALWALCHQDRILAQEVIDSDDDLDSRALKIDEECLLFIARFQPVAQDLRTVSSISHMAIDLERIGDLGVNVAKFALKLSDRPFVKPLIDIPRMGEILQEMIDATMRAFINGDVEEAKKACALDDPIDDLERQIFREMLLMMMENPRIIEEGTALITVARNLERAADHVTNLAERVLYAVTGKVVSASQFRRPKAPRDAAHGR</sequence>
<dbReference type="InterPro" id="IPR038078">
    <property type="entry name" value="PhoU-like_sf"/>
</dbReference>
<dbReference type="PIRSF" id="PIRSF003107">
    <property type="entry name" value="PhoU"/>
    <property type="match status" value="1"/>
</dbReference>
<keyword evidence="5 7" id="KW-0963">Cytoplasm</keyword>
<dbReference type="PANTHER" id="PTHR42930">
    <property type="entry name" value="PHOSPHATE-SPECIFIC TRANSPORT SYSTEM ACCESSORY PROTEIN PHOU"/>
    <property type="match status" value="1"/>
</dbReference>
<evidence type="ECO:0000256" key="2">
    <source>
        <dbReference type="ARBA" id="ARBA00008107"/>
    </source>
</evidence>
<dbReference type="GO" id="GO:0005737">
    <property type="term" value="C:cytoplasm"/>
    <property type="evidence" value="ECO:0007669"/>
    <property type="project" value="UniProtKB-SubCell"/>
</dbReference>